<accession>A0A848CWB4</accession>
<dbReference type="EMBL" id="JABAGO010000038">
    <property type="protein sequence ID" value="NMF00044.1"/>
    <property type="molecule type" value="Genomic_DNA"/>
</dbReference>
<evidence type="ECO:0000313" key="1">
    <source>
        <dbReference type="EMBL" id="NMF00044.1"/>
    </source>
</evidence>
<evidence type="ECO:0000313" key="2">
    <source>
        <dbReference type="Proteomes" id="UP000561326"/>
    </source>
</evidence>
<protein>
    <submittedName>
        <fullName evidence="1">Uncharacterized protein</fullName>
    </submittedName>
</protein>
<name>A0A848CWB4_ANEAE</name>
<reference evidence="1 2" key="1">
    <citation type="submission" date="2020-04" db="EMBL/GenBank/DDBJ databases">
        <authorList>
            <person name="Hitch T.C.A."/>
            <person name="Wylensek D."/>
            <person name="Clavel T."/>
        </authorList>
    </citation>
    <scope>NUCLEOTIDE SEQUENCE [LARGE SCALE GENOMIC DNA]</scope>
    <source>
        <strain evidence="1 2">WB01_D5_05</strain>
    </source>
</reference>
<sequence>MEILITKYLSTRSEAAYNEAYRKFIRTRRASIASDAKKMRVPFEDMQALYEDCWMGAIEDAESGVPILNFNAYIKTAIESRKCNLERDRKRPRRDYRRERLESGMPLDGEKSDESFFEFADEYNLENDVISRIQRKREQLALLSALVENSDVITKKLLQAAREIHHKGGKINAYTLGKAIGVTDKVITLRFKRLQTTFDNLGYGNIRDYLTA</sequence>
<gene>
    <name evidence="1" type="ORF">HF838_17565</name>
</gene>
<organism evidence="1 2">
    <name type="scientific">Aneurinibacillus aneurinilyticus</name>
    <name type="common">Bacillus aneurinolyticus</name>
    <dbReference type="NCBI Taxonomy" id="1391"/>
    <lineage>
        <taxon>Bacteria</taxon>
        <taxon>Bacillati</taxon>
        <taxon>Bacillota</taxon>
        <taxon>Bacilli</taxon>
        <taxon>Bacillales</taxon>
        <taxon>Paenibacillaceae</taxon>
        <taxon>Aneurinibacillus group</taxon>
        <taxon>Aneurinibacillus</taxon>
    </lineage>
</organism>
<proteinExistence type="predicted"/>
<dbReference type="RefSeq" id="WP_168975915.1">
    <property type="nucleotide sequence ID" value="NZ_JABAGO010000038.1"/>
</dbReference>
<dbReference type="AlphaFoldDB" id="A0A848CWB4"/>
<comment type="caution">
    <text evidence="1">The sequence shown here is derived from an EMBL/GenBank/DDBJ whole genome shotgun (WGS) entry which is preliminary data.</text>
</comment>
<dbReference type="Proteomes" id="UP000561326">
    <property type="component" value="Unassembled WGS sequence"/>
</dbReference>